<evidence type="ECO:0000313" key="1">
    <source>
        <dbReference type="EMBL" id="KAK6340623.1"/>
    </source>
</evidence>
<comment type="caution">
    <text evidence="1">The sequence shown here is derived from an EMBL/GenBank/DDBJ whole genome shotgun (WGS) entry which is preliminary data.</text>
</comment>
<protein>
    <submittedName>
        <fullName evidence="1">Uncharacterized protein</fullName>
    </submittedName>
</protein>
<evidence type="ECO:0000313" key="2">
    <source>
        <dbReference type="Proteomes" id="UP001375240"/>
    </source>
</evidence>
<organism evidence="1 2">
    <name type="scientific">Orbilia brochopaga</name>
    <dbReference type="NCBI Taxonomy" id="3140254"/>
    <lineage>
        <taxon>Eukaryota</taxon>
        <taxon>Fungi</taxon>
        <taxon>Dikarya</taxon>
        <taxon>Ascomycota</taxon>
        <taxon>Pezizomycotina</taxon>
        <taxon>Orbiliomycetes</taxon>
        <taxon>Orbiliales</taxon>
        <taxon>Orbiliaceae</taxon>
        <taxon>Orbilia</taxon>
    </lineage>
</organism>
<dbReference type="Proteomes" id="UP001375240">
    <property type="component" value="Unassembled WGS sequence"/>
</dbReference>
<dbReference type="EMBL" id="JAVHNQ010000008">
    <property type="protein sequence ID" value="KAK6340623.1"/>
    <property type="molecule type" value="Genomic_DNA"/>
</dbReference>
<sequence>MTSYFERQESFPSPYKLVITRIETNSANEAHVSIFDCLTNPIPIGNGNDTRLTKLSNCCSSSLIVFEKALQRINASKELEGTGCKYYLIAMDINRGDTPGKNENWHWNDRSWALQLANSEAMFRAAIGEDINETDINTPDASEAGNPALGSLEKRQPIKGNYVGRNIRLASGW</sequence>
<reference evidence="1 2" key="1">
    <citation type="submission" date="2019-10" db="EMBL/GenBank/DDBJ databases">
        <authorList>
            <person name="Palmer J.M."/>
        </authorList>
    </citation>
    <scope>NUCLEOTIDE SEQUENCE [LARGE SCALE GENOMIC DNA]</scope>
    <source>
        <strain evidence="1 2">TWF696</strain>
    </source>
</reference>
<proteinExistence type="predicted"/>
<dbReference type="AlphaFoldDB" id="A0AAV9UJ79"/>
<keyword evidence="2" id="KW-1185">Reference proteome</keyword>
<gene>
    <name evidence="1" type="ORF">TWF696_008948</name>
</gene>
<accession>A0AAV9UJ79</accession>
<name>A0AAV9UJ79_9PEZI</name>